<proteinExistence type="predicted"/>
<keyword evidence="2" id="KW-1185">Reference proteome</keyword>
<reference evidence="1 2" key="1">
    <citation type="submission" date="2016-10" db="EMBL/GenBank/DDBJ databases">
        <authorList>
            <person name="Varghese N."/>
            <person name="Submissions S."/>
        </authorList>
    </citation>
    <scope>NUCLEOTIDE SEQUENCE [LARGE SCALE GENOMIC DNA]</scope>
    <source>
        <strain evidence="1 2">DSM 9169</strain>
    </source>
</reference>
<sequence>MVGFGLLVGPLAVRGRVVSVEAIEWAFGLTDGIDVLEKMVLLSLADDAGDDGWVLLRSLERPARRSRSSVHDVKGALIHLQQLGLIKMDDSDTEAERFPMLCQVMVGGDKL</sequence>
<evidence type="ECO:0000313" key="2">
    <source>
        <dbReference type="Proteomes" id="UP000198976"/>
    </source>
</evidence>
<gene>
    <name evidence="1" type="ORF">SAMN04489714_0194</name>
</gene>
<dbReference type="Proteomes" id="UP000198976">
    <property type="component" value="Chromosome I"/>
</dbReference>
<evidence type="ECO:0000313" key="1">
    <source>
        <dbReference type="EMBL" id="SDT85927.1"/>
    </source>
</evidence>
<name>A0ABY0V517_9ACTO</name>
<protein>
    <submittedName>
        <fullName evidence="1">Uncharacterized protein</fullName>
    </submittedName>
</protein>
<accession>A0ABY0V517</accession>
<dbReference type="EMBL" id="LT629792">
    <property type="protein sequence ID" value="SDT85927.1"/>
    <property type="molecule type" value="Genomic_DNA"/>
</dbReference>
<organism evidence="1 2">
    <name type="scientific">Schaalia radingae</name>
    <dbReference type="NCBI Taxonomy" id="131110"/>
    <lineage>
        <taxon>Bacteria</taxon>
        <taxon>Bacillati</taxon>
        <taxon>Actinomycetota</taxon>
        <taxon>Actinomycetes</taxon>
        <taxon>Actinomycetales</taxon>
        <taxon>Actinomycetaceae</taxon>
        <taxon>Schaalia</taxon>
    </lineage>
</organism>